<name>A0A7J5XTI0_DISMA</name>
<feature type="non-terminal residue" evidence="2">
    <location>
        <position position="216"/>
    </location>
</feature>
<gene>
    <name evidence="2" type="ORF">F7725_019109</name>
</gene>
<protein>
    <submittedName>
        <fullName evidence="2">Uncharacterized protein</fullName>
    </submittedName>
</protein>
<evidence type="ECO:0000313" key="2">
    <source>
        <dbReference type="EMBL" id="KAF3840392.1"/>
    </source>
</evidence>
<organism evidence="2 3">
    <name type="scientific">Dissostichus mawsoni</name>
    <name type="common">Antarctic cod</name>
    <dbReference type="NCBI Taxonomy" id="36200"/>
    <lineage>
        <taxon>Eukaryota</taxon>
        <taxon>Metazoa</taxon>
        <taxon>Chordata</taxon>
        <taxon>Craniata</taxon>
        <taxon>Vertebrata</taxon>
        <taxon>Euteleostomi</taxon>
        <taxon>Actinopterygii</taxon>
        <taxon>Neopterygii</taxon>
        <taxon>Teleostei</taxon>
        <taxon>Neoteleostei</taxon>
        <taxon>Acanthomorphata</taxon>
        <taxon>Eupercaria</taxon>
        <taxon>Perciformes</taxon>
        <taxon>Notothenioidei</taxon>
        <taxon>Nototheniidae</taxon>
        <taxon>Dissostichus</taxon>
    </lineage>
</organism>
<reference evidence="2 3" key="1">
    <citation type="submission" date="2020-03" db="EMBL/GenBank/DDBJ databases">
        <title>Dissostichus mawsoni Genome sequencing and assembly.</title>
        <authorList>
            <person name="Park H."/>
        </authorList>
    </citation>
    <scope>NUCLEOTIDE SEQUENCE [LARGE SCALE GENOMIC DNA]</scope>
    <source>
        <strain evidence="2">DM0001</strain>
        <tissue evidence="2">Muscle</tissue>
    </source>
</reference>
<evidence type="ECO:0000256" key="1">
    <source>
        <dbReference type="SAM" id="MobiDB-lite"/>
    </source>
</evidence>
<comment type="caution">
    <text evidence="2">The sequence shown here is derived from an EMBL/GenBank/DDBJ whole genome shotgun (WGS) entry which is preliminary data.</text>
</comment>
<dbReference type="AlphaFoldDB" id="A0A7J5XTI0"/>
<feature type="compositionally biased region" description="Polar residues" evidence="1">
    <location>
        <begin position="14"/>
        <end position="24"/>
    </location>
</feature>
<evidence type="ECO:0000313" key="3">
    <source>
        <dbReference type="Proteomes" id="UP000518266"/>
    </source>
</evidence>
<proteinExistence type="predicted"/>
<accession>A0A7J5XTI0</accession>
<keyword evidence="3" id="KW-1185">Reference proteome</keyword>
<dbReference type="EMBL" id="JAAKFY010000021">
    <property type="protein sequence ID" value="KAF3840392.1"/>
    <property type="molecule type" value="Genomic_DNA"/>
</dbReference>
<feature type="region of interest" description="Disordered" evidence="1">
    <location>
        <begin position="1"/>
        <end position="24"/>
    </location>
</feature>
<dbReference type="Proteomes" id="UP000518266">
    <property type="component" value="Unassembled WGS sequence"/>
</dbReference>
<sequence>MRTVLISCGEPEPNNGSRSVTLSSPYSLTTPRGQPVPVLPSMTSVVSSVRYRGYVLVCFTQRDSALRMAVPRGSSIHRMTLRHSLRHWSNRVELQTEFDLITTTDAERLLLRSRSTYYEHGDKASRLLAHQLRRQAGLTIHTSSSCARLTLIQFKVLYRVHFSKARLSQIYPTAFDICDKCQASPCNLSHMFFSCPLVFSFWQKFFEDISKNTLTH</sequence>